<dbReference type="GO" id="GO:0032259">
    <property type="term" value="P:methylation"/>
    <property type="evidence" value="ECO:0007669"/>
    <property type="project" value="UniProtKB-KW"/>
</dbReference>
<comment type="subcellular location">
    <subcellularLocation>
        <location evidence="1">Cytoplasm</location>
    </subcellularLocation>
</comment>
<dbReference type="InterPro" id="IPR029063">
    <property type="entry name" value="SAM-dependent_MTases_sf"/>
</dbReference>
<dbReference type="GO" id="GO:0004719">
    <property type="term" value="F:protein-L-isoaspartate (D-aspartate) O-methyltransferase activity"/>
    <property type="evidence" value="ECO:0007669"/>
    <property type="project" value="UniProtKB-EC"/>
</dbReference>
<dbReference type="SUPFAM" id="SSF53335">
    <property type="entry name" value="S-adenosyl-L-methionine-dependent methyltransferases"/>
    <property type="match status" value="1"/>
</dbReference>
<evidence type="ECO:0000256" key="3">
    <source>
        <dbReference type="ARBA" id="ARBA00011890"/>
    </source>
</evidence>
<keyword evidence="7" id="KW-0949">S-adenosyl-L-methionine</keyword>
<dbReference type="EMBL" id="JASBNA010000041">
    <property type="protein sequence ID" value="KAK7681414.1"/>
    <property type="molecule type" value="Genomic_DNA"/>
</dbReference>
<protein>
    <recommendedName>
        <fullName evidence="3">protein-L-isoaspartate(D-aspartate) O-methyltransferase</fullName>
        <ecNumber evidence="3">2.1.1.77</ecNumber>
    </recommendedName>
</protein>
<dbReference type="InterPro" id="IPR000682">
    <property type="entry name" value="PCMT"/>
</dbReference>
<evidence type="ECO:0000313" key="8">
    <source>
        <dbReference type="EMBL" id="KAK7681414.1"/>
    </source>
</evidence>
<organism evidence="8 9">
    <name type="scientific">Cerrena zonata</name>
    <dbReference type="NCBI Taxonomy" id="2478898"/>
    <lineage>
        <taxon>Eukaryota</taxon>
        <taxon>Fungi</taxon>
        <taxon>Dikarya</taxon>
        <taxon>Basidiomycota</taxon>
        <taxon>Agaricomycotina</taxon>
        <taxon>Agaricomycetes</taxon>
        <taxon>Polyporales</taxon>
        <taxon>Cerrenaceae</taxon>
        <taxon>Cerrena</taxon>
    </lineage>
</organism>
<evidence type="ECO:0000256" key="7">
    <source>
        <dbReference type="ARBA" id="ARBA00022691"/>
    </source>
</evidence>
<evidence type="ECO:0000256" key="5">
    <source>
        <dbReference type="ARBA" id="ARBA00022603"/>
    </source>
</evidence>
<keyword evidence="9" id="KW-1185">Reference proteome</keyword>
<comment type="similarity">
    <text evidence="2">Belongs to the methyltransferase superfamily. L-isoaspartyl/D-aspartyl protein methyltransferase family.</text>
</comment>
<dbReference type="PANTHER" id="PTHR11579:SF0">
    <property type="entry name" value="PROTEIN-L-ISOASPARTATE(D-ASPARTATE) O-METHYLTRANSFERASE"/>
    <property type="match status" value="1"/>
</dbReference>
<sequence length="213" mass="23580">MPWVSSASTNRDLVRNLTKQGLIRSSRLKKSDWLWCYNLSTSPAAETLIDFLRPGAKVLDVGSGSGYFCAVLHHLVGRRGKVVGIEHIPELTEWSRENLSRDGLDLAWGKGSIEMITGDGKQGWPRRAPYDAINVGAAAPQIPQALIDQLAKPGRMLIPLGTDTQKLYQVDKDKEGNITEKALYDVLCLPLTDRKGFKREAFPQDTSTFLGTE</sequence>
<keyword evidence="6" id="KW-0808">Transferase</keyword>
<dbReference type="CDD" id="cd02440">
    <property type="entry name" value="AdoMet_MTases"/>
    <property type="match status" value="1"/>
</dbReference>
<evidence type="ECO:0000256" key="6">
    <source>
        <dbReference type="ARBA" id="ARBA00022679"/>
    </source>
</evidence>
<dbReference type="Proteomes" id="UP001385951">
    <property type="component" value="Unassembled WGS sequence"/>
</dbReference>
<dbReference type="Pfam" id="PF01135">
    <property type="entry name" value="PCMT"/>
    <property type="match status" value="1"/>
</dbReference>
<dbReference type="PROSITE" id="PS01279">
    <property type="entry name" value="PCMT"/>
    <property type="match status" value="1"/>
</dbReference>
<gene>
    <name evidence="8" type="ORF">QCA50_015506</name>
</gene>
<accession>A0AAW0FT46</accession>
<evidence type="ECO:0000313" key="9">
    <source>
        <dbReference type="Proteomes" id="UP001385951"/>
    </source>
</evidence>
<dbReference type="GO" id="GO:0005737">
    <property type="term" value="C:cytoplasm"/>
    <property type="evidence" value="ECO:0007669"/>
    <property type="project" value="UniProtKB-SubCell"/>
</dbReference>
<name>A0AAW0FT46_9APHY</name>
<reference evidence="8 9" key="1">
    <citation type="submission" date="2022-09" db="EMBL/GenBank/DDBJ databases">
        <authorList>
            <person name="Palmer J.M."/>
        </authorList>
    </citation>
    <scope>NUCLEOTIDE SEQUENCE [LARGE SCALE GENOMIC DNA]</scope>
    <source>
        <strain evidence="8 9">DSM 7382</strain>
    </source>
</reference>
<dbReference type="PANTHER" id="PTHR11579">
    <property type="entry name" value="PROTEIN-L-ISOASPARTATE O-METHYLTRANSFERASE"/>
    <property type="match status" value="1"/>
</dbReference>
<proteinExistence type="inferred from homology"/>
<comment type="caution">
    <text evidence="8">The sequence shown here is derived from an EMBL/GenBank/DDBJ whole genome shotgun (WGS) entry which is preliminary data.</text>
</comment>
<dbReference type="AlphaFoldDB" id="A0AAW0FT46"/>
<dbReference type="Gene3D" id="3.40.50.150">
    <property type="entry name" value="Vaccinia Virus protein VP39"/>
    <property type="match status" value="1"/>
</dbReference>
<evidence type="ECO:0000256" key="1">
    <source>
        <dbReference type="ARBA" id="ARBA00004496"/>
    </source>
</evidence>
<evidence type="ECO:0000256" key="2">
    <source>
        <dbReference type="ARBA" id="ARBA00005369"/>
    </source>
</evidence>
<dbReference type="EC" id="2.1.1.77" evidence="3"/>
<evidence type="ECO:0000256" key="4">
    <source>
        <dbReference type="ARBA" id="ARBA00022490"/>
    </source>
</evidence>
<keyword evidence="4" id="KW-0963">Cytoplasm</keyword>
<keyword evidence="5" id="KW-0489">Methyltransferase</keyword>